<accession>A0A5B7H956</accession>
<proteinExistence type="predicted"/>
<sequence>MNVETRLSTQGVNHLAQRTDTFTSFCDSSTATVVCVSDARQDASPAAFNATTLAISFFYPKI</sequence>
<dbReference type="Proteomes" id="UP000324222">
    <property type="component" value="Unassembled WGS sequence"/>
</dbReference>
<name>A0A5B7H956_PORTR</name>
<evidence type="ECO:0000313" key="2">
    <source>
        <dbReference type="Proteomes" id="UP000324222"/>
    </source>
</evidence>
<dbReference type="AlphaFoldDB" id="A0A5B7H956"/>
<dbReference type="EMBL" id="VSRR010024784">
    <property type="protein sequence ID" value="MPC66456.1"/>
    <property type="molecule type" value="Genomic_DNA"/>
</dbReference>
<reference evidence="1" key="1">
    <citation type="submission" date="2019-05" db="EMBL/GenBank/DDBJ databases">
        <title>Another draft genome of Portunus trituberculatus and its Hox gene families provides insights of decapod evolution.</title>
        <authorList>
            <person name="Jeong J.-H."/>
            <person name="Song I."/>
            <person name="Kim S."/>
            <person name="Choi T."/>
            <person name="Kim D."/>
            <person name="Ryu S."/>
            <person name="Kim W."/>
        </authorList>
    </citation>
    <scope>NUCLEOTIDE SEQUENCE [LARGE SCALE GENOMIC DNA]</scope>
    <source>
        <tissue evidence="1">Muscle</tissue>
    </source>
</reference>
<protein>
    <submittedName>
        <fullName evidence="1">Uncharacterized protein</fullName>
    </submittedName>
</protein>
<gene>
    <name evidence="1" type="ORF">E2C01_060604</name>
</gene>
<keyword evidence="2" id="KW-1185">Reference proteome</keyword>
<organism evidence="1 2">
    <name type="scientific">Portunus trituberculatus</name>
    <name type="common">Swimming crab</name>
    <name type="synonym">Neptunus trituberculatus</name>
    <dbReference type="NCBI Taxonomy" id="210409"/>
    <lineage>
        <taxon>Eukaryota</taxon>
        <taxon>Metazoa</taxon>
        <taxon>Ecdysozoa</taxon>
        <taxon>Arthropoda</taxon>
        <taxon>Crustacea</taxon>
        <taxon>Multicrustacea</taxon>
        <taxon>Malacostraca</taxon>
        <taxon>Eumalacostraca</taxon>
        <taxon>Eucarida</taxon>
        <taxon>Decapoda</taxon>
        <taxon>Pleocyemata</taxon>
        <taxon>Brachyura</taxon>
        <taxon>Eubrachyura</taxon>
        <taxon>Portunoidea</taxon>
        <taxon>Portunidae</taxon>
        <taxon>Portuninae</taxon>
        <taxon>Portunus</taxon>
    </lineage>
</organism>
<comment type="caution">
    <text evidence="1">The sequence shown here is derived from an EMBL/GenBank/DDBJ whole genome shotgun (WGS) entry which is preliminary data.</text>
</comment>
<evidence type="ECO:0000313" key="1">
    <source>
        <dbReference type="EMBL" id="MPC66456.1"/>
    </source>
</evidence>